<evidence type="ECO:0000256" key="1">
    <source>
        <dbReference type="SAM" id="MobiDB-lite"/>
    </source>
</evidence>
<gene>
    <name evidence="2" type="ORF">S01H1_83190</name>
</gene>
<dbReference type="AlphaFoldDB" id="X0Z492"/>
<evidence type="ECO:0000313" key="2">
    <source>
        <dbReference type="EMBL" id="GAG43371.1"/>
    </source>
</evidence>
<reference evidence="2" key="1">
    <citation type="journal article" date="2014" name="Front. Microbiol.">
        <title>High frequency of phylogenetically diverse reductive dehalogenase-homologous genes in deep subseafloor sedimentary metagenomes.</title>
        <authorList>
            <person name="Kawai M."/>
            <person name="Futagami T."/>
            <person name="Toyoda A."/>
            <person name="Takaki Y."/>
            <person name="Nishi S."/>
            <person name="Hori S."/>
            <person name="Arai W."/>
            <person name="Tsubouchi T."/>
            <person name="Morono Y."/>
            <person name="Uchiyama I."/>
            <person name="Ito T."/>
            <person name="Fujiyama A."/>
            <person name="Inagaki F."/>
            <person name="Takami H."/>
        </authorList>
    </citation>
    <scope>NUCLEOTIDE SEQUENCE</scope>
    <source>
        <strain evidence="2">Expedition CK06-06</strain>
    </source>
</reference>
<name>X0Z492_9ZZZZ</name>
<proteinExistence type="predicted"/>
<feature type="non-terminal residue" evidence="2">
    <location>
        <position position="1"/>
    </location>
</feature>
<feature type="region of interest" description="Disordered" evidence="1">
    <location>
        <begin position="135"/>
        <end position="161"/>
    </location>
</feature>
<feature type="non-terminal residue" evidence="2">
    <location>
        <position position="174"/>
    </location>
</feature>
<sequence length="174" mass="20575">QEDTHEKQTYDNLKGDQIQLNDDAWNMAQQIVRRTYTEDDVAKAWYLQNKFENVDTIAKDSCFHFHYIGKKETRDYDNNLQIEDATIERHFDFRLGGSIDLNNNYSSSRDNAYGYALYRDEINAQEDCNADILIEQEGKDNNPHKTKYTDNNNRYLGNDDSGYGKQWNEKYQLD</sequence>
<accession>X0Z492</accession>
<organism evidence="2">
    <name type="scientific">marine sediment metagenome</name>
    <dbReference type="NCBI Taxonomy" id="412755"/>
    <lineage>
        <taxon>unclassified sequences</taxon>
        <taxon>metagenomes</taxon>
        <taxon>ecological metagenomes</taxon>
    </lineage>
</organism>
<protein>
    <submittedName>
        <fullName evidence="2">Uncharacterized protein</fullName>
    </submittedName>
</protein>
<comment type="caution">
    <text evidence="2">The sequence shown here is derived from an EMBL/GenBank/DDBJ whole genome shotgun (WGS) entry which is preliminary data.</text>
</comment>
<dbReference type="EMBL" id="BARS01056508">
    <property type="protein sequence ID" value="GAG43371.1"/>
    <property type="molecule type" value="Genomic_DNA"/>
</dbReference>